<name>A0AAV6LBV6_9ERIC</name>
<reference evidence="2" key="1">
    <citation type="submission" date="2020-08" db="EMBL/GenBank/DDBJ databases">
        <title>Plant Genome Project.</title>
        <authorList>
            <person name="Zhang R.-G."/>
        </authorList>
    </citation>
    <scope>NUCLEOTIDE SEQUENCE</scope>
    <source>
        <strain evidence="2">WSP0</strain>
        <tissue evidence="2">Leaf</tissue>
    </source>
</reference>
<evidence type="ECO:0000313" key="2">
    <source>
        <dbReference type="EMBL" id="KAG5561899.1"/>
    </source>
</evidence>
<dbReference type="PANTHER" id="PTHR47531:SF2">
    <property type="entry name" value="RING_U-BOX SUPERFAMILY PROTEIN"/>
    <property type="match status" value="1"/>
</dbReference>
<organism evidence="2 3">
    <name type="scientific">Rhododendron griersonianum</name>
    <dbReference type="NCBI Taxonomy" id="479676"/>
    <lineage>
        <taxon>Eukaryota</taxon>
        <taxon>Viridiplantae</taxon>
        <taxon>Streptophyta</taxon>
        <taxon>Embryophyta</taxon>
        <taxon>Tracheophyta</taxon>
        <taxon>Spermatophyta</taxon>
        <taxon>Magnoliopsida</taxon>
        <taxon>eudicotyledons</taxon>
        <taxon>Gunneridae</taxon>
        <taxon>Pentapetalae</taxon>
        <taxon>asterids</taxon>
        <taxon>Ericales</taxon>
        <taxon>Ericaceae</taxon>
        <taxon>Ericoideae</taxon>
        <taxon>Rhodoreae</taxon>
        <taxon>Rhododendron</taxon>
    </lineage>
</organism>
<dbReference type="PANTHER" id="PTHR47531">
    <property type="entry name" value="RING/U-BOX SUPERFAMILY PROTEIN"/>
    <property type="match status" value="1"/>
</dbReference>
<gene>
    <name evidence="2" type="ORF">RHGRI_004820</name>
</gene>
<feature type="region of interest" description="Disordered" evidence="1">
    <location>
        <begin position="1"/>
        <end position="29"/>
    </location>
</feature>
<keyword evidence="3" id="KW-1185">Reference proteome</keyword>
<proteinExistence type="predicted"/>
<comment type="caution">
    <text evidence="2">The sequence shown here is derived from an EMBL/GenBank/DDBJ whole genome shotgun (WGS) entry which is preliminary data.</text>
</comment>
<feature type="compositionally biased region" description="Basic residues" evidence="1">
    <location>
        <begin position="19"/>
        <end position="28"/>
    </location>
</feature>
<dbReference type="EMBL" id="JACTNZ010000002">
    <property type="protein sequence ID" value="KAG5561899.1"/>
    <property type="molecule type" value="Genomic_DNA"/>
</dbReference>
<accession>A0AAV6LBV6</accession>
<sequence>MPRDHTTSGENEEDDPMVKRSRPPKKKNVSTIATLQQICLLATRIGDIATNASPLGMYWRHTLMSPIVFTFGDTTKSVSPLGMYRLHTLMSAKVFTFGDASRVGERKIRRHILMSAKGFTFGDASCVAEGKFFGWPSYDLIPYSVLLKRPINKYLGIFVSGDDPNELIFLPKKTRGTKVAQQKSKDKNDGVKQLWEKSHLKTMGAFMKALQQPVVENVAGMVASSTTSGGKFDKKLAGKKLPKHEAKYRKNDYDTVRTHLLIRVMMVSYTTWLLHGELPEPDEQDDSKDEYNEMRELSLPSNSDLHEWGQSNLMDTIPRAGSSSSQAFSSRSLHPSGRFLSRFNFIPGNVSFRLSRATSLGSSMQGLDYEDFGSCNLESHPTATGFSESLQCAQNTSGLNVARDINNGVELNFF</sequence>
<dbReference type="AlphaFoldDB" id="A0AAV6LBV6"/>
<evidence type="ECO:0000256" key="1">
    <source>
        <dbReference type="SAM" id="MobiDB-lite"/>
    </source>
</evidence>
<evidence type="ECO:0000313" key="3">
    <source>
        <dbReference type="Proteomes" id="UP000823749"/>
    </source>
</evidence>
<dbReference type="Proteomes" id="UP000823749">
    <property type="component" value="Chromosome 2"/>
</dbReference>
<protein>
    <submittedName>
        <fullName evidence="2">Uncharacterized protein</fullName>
    </submittedName>
</protein>